<protein>
    <recommendedName>
        <fullName evidence="4">Lipoprotein</fullName>
    </recommendedName>
</protein>
<name>A0A0G3G4Z1_9GAMM</name>
<keyword evidence="3" id="KW-1185">Reference proteome</keyword>
<dbReference type="RefSeq" id="WP_047251841.1">
    <property type="nucleotide sequence ID" value="NZ_CP011367.1"/>
</dbReference>
<accession>A0A0G3G4Z1</accession>
<feature type="chain" id="PRO_5002553845" description="Lipoprotein" evidence="1">
    <location>
        <begin position="22"/>
        <end position="194"/>
    </location>
</feature>
<evidence type="ECO:0000256" key="1">
    <source>
        <dbReference type="SAM" id="SignalP"/>
    </source>
</evidence>
<dbReference type="KEGG" id="tvr:TVD_13450"/>
<sequence length="194" mass="20005">MRHLLIAAGAGLLLASGCASNETRSTDSGDAAATPTDTPAATVEVAADAPVIRVAQAVPYSADATIANNIRQECNLGEQFSEFIEHYGADQGIRFQRSQDLDPASSGQVLMVELTDAVSGGNAWIGHRKVTEAAGTLYADGEEQASFTSRRFSGGGAFGGFKGSCSVLGRTVQVMGRDIAAWSAAPEDGAHLGD</sequence>
<evidence type="ECO:0000313" key="2">
    <source>
        <dbReference type="EMBL" id="AKJ96303.1"/>
    </source>
</evidence>
<dbReference type="EMBL" id="CP011367">
    <property type="protein sequence ID" value="AKJ96303.1"/>
    <property type="molecule type" value="Genomic_DNA"/>
</dbReference>
<dbReference type="Proteomes" id="UP000064201">
    <property type="component" value="Chromosome"/>
</dbReference>
<proteinExistence type="predicted"/>
<dbReference type="AlphaFoldDB" id="A0A0G3G4Z1"/>
<evidence type="ECO:0000313" key="3">
    <source>
        <dbReference type="Proteomes" id="UP000064201"/>
    </source>
</evidence>
<keyword evidence="1" id="KW-0732">Signal</keyword>
<evidence type="ECO:0008006" key="4">
    <source>
        <dbReference type="Google" id="ProtNLM"/>
    </source>
</evidence>
<reference evidence="2 3" key="1">
    <citation type="submission" date="2015-04" db="EMBL/GenBank/DDBJ databases">
        <title>Complete Sequence for the Genome of the Thioalkalivibrio versutus D301.</title>
        <authorList>
            <person name="Mu T."/>
            <person name="Zhou J."/>
            <person name="Xu X."/>
        </authorList>
    </citation>
    <scope>NUCLEOTIDE SEQUENCE [LARGE SCALE GENOMIC DNA]</scope>
    <source>
        <strain evidence="2 3">D301</strain>
    </source>
</reference>
<dbReference type="PATRIC" id="fig|106634.4.peg.2745"/>
<feature type="signal peptide" evidence="1">
    <location>
        <begin position="1"/>
        <end position="21"/>
    </location>
</feature>
<gene>
    <name evidence="2" type="ORF">TVD_13450</name>
</gene>
<organism evidence="2 3">
    <name type="scientific">Thioalkalivibrio versutus</name>
    <dbReference type="NCBI Taxonomy" id="106634"/>
    <lineage>
        <taxon>Bacteria</taxon>
        <taxon>Pseudomonadati</taxon>
        <taxon>Pseudomonadota</taxon>
        <taxon>Gammaproteobacteria</taxon>
        <taxon>Chromatiales</taxon>
        <taxon>Ectothiorhodospiraceae</taxon>
        <taxon>Thioalkalivibrio</taxon>
    </lineage>
</organism>
<dbReference type="OrthoDB" id="5703702at2"/>
<dbReference type="PROSITE" id="PS51257">
    <property type="entry name" value="PROKAR_LIPOPROTEIN"/>
    <property type="match status" value="1"/>
</dbReference>